<dbReference type="PROSITE" id="PS00134">
    <property type="entry name" value="TRYPSIN_HIS"/>
    <property type="match status" value="1"/>
</dbReference>
<dbReference type="EMBL" id="QNTQ01000001">
    <property type="protein sequence ID" value="RBI87725.1"/>
    <property type="molecule type" value="Genomic_DNA"/>
</dbReference>
<dbReference type="InterPro" id="IPR050966">
    <property type="entry name" value="Glutamyl_endopeptidase"/>
</dbReference>
<evidence type="ECO:0000313" key="4">
    <source>
        <dbReference type="Proteomes" id="UP000253370"/>
    </source>
</evidence>
<dbReference type="InterPro" id="IPR043504">
    <property type="entry name" value="Peptidase_S1_PA_chymotrypsin"/>
</dbReference>
<proteinExistence type="predicted"/>
<evidence type="ECO:0000313" key="3">
    <source>
        <dbReference type="EMBL" id="RBI87725.1"/>
    </source>
</evidence>
<dbReference type="Pfam" id="PF13365">
    <property type="entry name" value="Trypsin_2"/>
    <property type="match status" value="1"/>
</dbReference>
<dbReference type="InterPro" id="IPR001314">
    <property type="entry name" value="Peptidase_S1A"/>
</dbReference>
<feature type="domain" description="Peptidase S1" evidence="2">
    <location>
        <begin position="1"/>
        <end position="208"/>
    </location>
</feature>
<dbReference type="PANTHER" id="PTHR15462:SF8">
    <property type="entry name" value="SERINE PROTEASE"/>
    <property type="match status" value="1"/>
</dbReference>
<dbReference type="SUPFAM" id="SSF50494">
    <property type="entry name" value="Trypsin-like serine proteases"/>
    <property type="match status" value="1"/>
</dbReference>
<protein>
    <submittedName>
        <fullName evidence="3">Serine protease</fullName>
    </submittedName>
</protein>
<dbReference type="PANTHER" id="PTHR15462">
    <property type="entry name" value="SERINE PROTEASE"/>
    <property type="match status" value="1"/>
</dbReference>
<dbReference type="InterPro" id="IPR009003">
    <property type="entry name" value="Peptidase_S1_PA"/>
</dbReference>
<dbReference type="InterPro" id="IPR001254">
    <property type="entry name" value="Trypsin_dom"/>
</dbReference>
<dbReference type="PRINTS" id="PR00722">
    <property type="entry name" value="CHYMOTRYPSIN"/>
</dbReference>
<dbReference type="Gene3D" id="2.40.10.10">
    <property type="entry name" value="Trypsin-like serine proteases"/>
    <property type="match status" value="2"/>
</dbReference>
<reference evidence="3 4" key="1">
    <citation type="submission" date="2018-07" db="EMBL/GenBank/DDBJ databases">
        <title>Rhodosalinus sp. strain E84T genomic sequence and assembly.</title>
        <authorList>
            <person name="Liu Z.-W."/>
            <person name="Lu D.-C."/>
        </authorList>
    </citation>
    <scope>NUCLEOTIDE SEQUENCE [LARGE SCALE GENOMIC DNA]</scope>
    <source>
        <strain evidence="3 4">E84</strain>
    </source>
</reference>
<organism evidence="3 4">
    <name type="scientific">Rhodosalinus halophilus</name>
    <dbReference type="NCBI Taxonomy" id="2259333"/>
    <lineage>
        <taxon>Bacteria</taxon>
        <taxon>Pseudomonadati</taxon>
        <taxon>Pseudomonadota</taxon>
        <taxon>Alphaproteobacteria</taxon>
        <taxon>Rhodobacterales</taxon>
        <taxon>Paracoccaceae</taxon>
        <taxon>Rhodosalinus</taxon>
    </lineage>
</organism>
<dbReference type="GO" id="GO:0004252">
    <property type="term" value="F:serine-type endopeptidase activity"/>
    <property type="evidence" value="ECO:0007669"/>
    <property type="project" value="InterPro"/>
</dbReference>
<dbReference type="AlphaFoldDB" id="A0A365UE43"/>
<dbReference type="Proteomes" id="UP000253370">
    <property type="component" value="Unassembled WGS sequence"/>
</dbReference>
<dbReference type="PROSITE" id="PS50240">
    <property type="entry name" value="TRYPSIN_DOM"/>
    <property type="match status" value="1"/>
</dbReference>
<accession>A0A365UE43</accession>
<name>A0A365UE43_9RHOB</name>
<keyword evidence="3" id="KW-0378">Hydrolase</keyword>
<keyword evidence="4" id="KW-1185">Reference proteome</keyword>
<comment type="caution">
    <text evidence="3">The sequence shown here is derived from an EMBL/GenBank/DDBJ whole genome shotgun (WGS) entry which is preliminary data.</text>
</comment>
<evidence type="ECO:0000259" key="2">
    <source>
        <dbReference type="PROSITE" id="PS50240"/>
    </source>
</evidence>
<dbReference type="GO" id="GO:0006508">
    <property type="term" value="P:proteolysis"/>
    <property type="evidence" value="ECO:0007669"/>
    <property type="project" value="UniProtKB-KW"/>
</dbReference>
<keyword evidence="3" id="KW-0645">Protease</keyword>
<gene>
    <name evidence="3" type="ORF">DRV85_02095</name>
</gene>
<keyword evidence="1" id="KW-0732">Signal</keyword>
<dbReference type="InterPro" id="IPR018114">
    <property type="entry name" value="TRYPSIN_HIS"/>
</dbReference>
<evidence type="ECO:0000256" key="1">
    <source>
        <dbReference type="ARBA" id="ARBA00022729"/>
    </source>
</evidence>
<sequence length="208" mass="21306">MADPAVRAAVGRVNLAGYRSRTLCSGALVAPDLVLTAAHCVTAPDGTPLPLDDIHFVAGWDRGAHQGHGRAAAVTLHPDWAGTERGEVVSDLALIRLKAPLPQAPLATAPPAPEPVPRALAGYAATRPHSASARHPCDETARVGRYLVLACPAEGGLSGGPVLEHGPDRWRVVGVIAGGSSDMATPQTHAAGLGRAILRLIPSVGGRD</sequence>